<feature type="compositionally biased region" description="Basic residues" evidence="1">
    <location>
        <begin position="61"/>
        <end position="71"/>
    </location>
</feature>
<dbReference type="Pfam" id="PF13450">
    <property type="entry name" value="NAD_binding_8"/>
    <property type="match status" value="1"/>
</dbReference>
<name>A0AAV0LHY9_9ROSI</name>
<dbReference type="Proteomes" id="UP001154282">
    <property type="component" value="Unassembled WGS sequence"/>
</dbReference>
<accession>A0AAV0LHY9</accession>
<reference evidence="2" key="1">
    <citation type="submission" date="2022-08" db="EMBL/GenBank/DDBJ databases">
        <authorList>
            <person name="Gutierrez-Valencia J."/>
        </authorList>
    </citation>
    <scope>NUCLEOTIDE SEQUENCE</scope>
</reference>
<evidence type="ECO:0008006" key="4">
    <source>
        <dbReference type="Google" id="ProtNLM"/>
    </source>
</evidence>
<organism evidence="2 3">
    <name type="scientific">Linum tenue</name>
    <dbReference type="NCBI Taxonomy" id="586396"/>
    <lineage>
        <taxon>Eukaryota</taxon>
        <taxon>Viridiplantae</taxon>
        <taxon>Streptophyta</taxon>
        <taxon>Embryophyta</taxon>
        <taxon>Tracheophyta</taxon>
        <taxon>Spermatophyta</taxon>
        <taxon>Magnoliopsida</taxon>
        <taxon>eudicotyledons</taxon>
        <taxon>Gunneridae</taxon>
        <taxon>Pentapetalae</taxon>
        <taxon>rosids</taxon>
        <taxon>fabids</taxon>
        <taxon>Malpighiales</taxon>
        <taxon>Linaceae</taxon>
        <taxon>Linum</taxon>
    </lineage>
</organism>
<protein>
    <recommendedName>
        <fullName evidence="4">FAD/NAD(P)-binding oxidoreductase family protein</fullName>
    </recommendedName>
</protein>
<dbReference type="AlphaFoldDB" id="A0AAV0LHY9"/>
<evidence type="ECO:0000313" key="3">
    <source>
        <dbReference type="Proteomes" id="UP001154282"/>
    </source>
</evidence>
<dbReference type="Gene3D" id="3.90.660.10">
    <property type="match status" value="1"/>
</dbReference>
<gene>
    <name evidence="2" type="ORF">LITE_LOCUS24088</name>
</gene>
<dbReference type="SUPFAM" id="SSF51905">
    <property type="entry name" value="FAD/NAD(P)-binding domain"/>
    <property type="match status" value="1"/>
</dbReference>
<evidence type="ECO:0000256" key="1">
    <source>
        <dbReference type="SAM" id="MobiDB-lite"/>
    </source>
</evidence>
<proteinExistence type="predicted"/>
<dbReference type="EMBL" id="CAMGYJ010000006">
    <property type="protein sequence ID" value="CAI0433943.1"/>
    <property type="molecule type" value="Genomic_DNA"/>
</dbReference>
<keyword evidence="3" id="KW-1185">Reference proteome</keyword>
<sequence>MSNLSMAAAVVPSISSASSYSSSLILRPFKLLPATKPSSSSSALSLVLTCAAPSSKDARGGKRKPTSRRSKYGTSRRSTLKKSFNQEQVVFTAPVSHEPHVGIIGGGMGGLLCALGLEQRGFKSTVFDTGIHGLGGRLGTRTIVGGDKELIFDHAAQFFTVSDPVFGDLVNGWLAKGLVEEWKGRVGEIDAGGGGGFVPFPPIPPRYVGVNGMRFLADSLLSQSEMVNVVRPCWISKLEPFNGMWHLSENGKPCGQFDVIVIAHNGKCANRLLATSGLPLIARQMKKLDLSSIWALMAAFDDPLPIPFEGAFVRGVDALSWMGNNSGKLSKGKQSPECWTLFSTGAYGKRNKVPQESIPCETAEKVKESMLEGVEAALGMEKGQLQRPSYTKLQLWGAALPTNSPGIPCIFDPQGRAGICGDWLLGSNMESAALSGIALANHIGNYLETGGETPAAAEEFGIGLTTDFPPIQGHDIGQFSGLKNIQQPVQDALHSSVTVTV</sequence>
<dbReference type="InterPro" id="IPR036188">
    <property type="entry name" value="FAD/NAD-bd_sf"/>
</dbReference>
<dbReference type="PANTHER" id="PTHR16128:SF8">
    <property type="entry name" value="EXPRESSED PROTEIN"/>
    <property type="match status" value="1"/>
</dbReference>
<comment type="caution">
    <text evidence="2">The sequence shown here is derived from an EMBL/GenBank/DDBJ whole genome shotgun (WGS) entry which is preliminary data.</text>
</comment>
<dbReference type="PANTHER" id="PTHR16128">
    <property type="entry name" value="FAD/NAD(P)-BINDING OXIDOREDUCTASE FAMILY PROTEIN"/>
    <property type="match status" value="1"/>
</dbReference>
<dbReference type="Gene3D" id="3.50.50.60">
    <property type="entry name" value="FAD/NAD(P)-binding domain"/>
    <property type="match status" value="1"/>
</dbReference>
<feature type="region of interest" description="Disordered" evidence="1">
    <location>
        <begin position="54"/>
        <end position="80"/>
    </location>
</feature>
<evidence type="ECO:0000313" key="2">
    <source>
        <dbReference type="EMBL" id="CAI0433943.1"/>
    </source>
</evidence>